<dbReference type="Proteomes" id="UP001054925">
    <property type="component" value="Unassembled WGS sequence"/>
</dbReference>
<evidence type="ECO:0008006" key="3">
    <source>
        <dbReference type="Google" id="ProtNLM"/>
    </source>
</evidence>
<gene>
    <name evidence="1" type="ORF">CAT723_22260</name>
</gene>
<evidence type="ECO:0000313" key="1">
    <source>
        <dbReference type="EMBL" id="GJN43747.1"/>
    </source>
</evidence>
<proteinExistence type="predicted"/>
<dbReference type="RefSeq" id="WP_236163999.1">
    <property type="nucleotide sequence ID" value="NZ_BQKK01000007.1"/>
</dbReference>
<dbReference type="AlphaFoldDB" id="A0AAV5GAC7"/>
<dbReference type="EMBL" id="BQKK01000007">
    <property type="protein sequence ID" value="GJN43747.1"/>
    <property type="molecule type" value="Genomic_DNA"/>
</dbReference>
<comment type="caution">
    <text evidence="1">The sequence shown here is derived from an EMBL/GenBank/DDBJ whole genome shotgun (WGS) entry which is preliminary data.</text>
</comment>
<organism evidence="1 2">
    <name type="scientific">Corynebacterium ammoniagenes</name>
    <name type="common">Brevibacterium ammoniagenes</name>
    <dbReference type="NCBI Taxonomy" id="1697"/>
    <lineage>
        <taxon>Bacteria</taxon>
        <taxon>Bacillati</taxon>
        <taxon>Actinomycetota</taxon>
        <taxon>Actinomycetes</taxon>
        <taxon>Mycobacteriales</taxon>
        <taxon>Corynebacteriaceae</taxon>
        <taxon>Corynebacterium</taxon>
    </lineage>
</organism>
<evidence type="ECO:0000313" key="2">
    <source>
        <dbReference type="Proteomes" id="UP001054925"/>
    </source>
</evidence>
<accession>A0AAV5GAC7</accession>
<reference evidence="1" key="1">
    <citation type="submission" date="2021-12" db="EMBL/GenBank/DDBJ databases">
        <title>Draft genome sequence of Corynebacterium ammoniagenes strain T-723.</title>
        <authorList>
            <person name="Matsuzawa M."/>
            <person name="Hiratani M."/>
            <person name="Abe I."/>
            <person name="Tsuji Y."/>
            <person name="Nakamura J."/>
        </authorList>
    </citation>
    <scope>NUCLEOTIDE SEQUENCE</scope>
    <source>
        <strain evidence="1">T-723</strain>
    </source>
</reference>
<sequence>MRFDYWTISVVPEPMSITRLGFGLIVTDPRTGELETFFRDDRLISKMFPRMNFLARSAKNLEKELKIFRGTSASSLPISPELTLDGFMKERHADWNNAIQIGQKESMDAANLQSAVSLLALKLLGAEQSRPHRTTVHDLRRQLMNTYREFPMLRKLTVPNVHARVDRWDVDLTSAVIDGEKVHEINQSFNFDSSSSADATTRANFWALKIEKLRNSGGEIEREKESVSVDSATPVVAFILAPSAEQEQEEFQNTLEYFRDINIDVKTKSNIQSHAALLERKIA</sequence>
<name>A0AAV5GAC7_CORAM</name>
<protein>
    <recommendedName>
        <fullName evidence="3">DUF3037 domain-containing protein</fullName>
    </recommendedName>
</protein>